<keyword evidence="2" id="KW-1185">Reference proteome</keyword>
<sequence>MKIGRWRIKEAKDVVEAGQMSLTEEKNKQELETRRVVAQEIEKQLDKRLCIPSRHSSFAGSYILRGMKAINKDNDMVVNK</sequence>
<evidence type="ECO:0000313" key="3">
    <source>
        <dbReference type="WBParaSite" id="GPUH_0000838401-mRNA-1"/>
    </source>
</evidence>
<reference evidence="1 2" key="2">
    <citation type="submission" date="2018-11" db="EMBL/GenBank/DDBJ databases">
        <authorList>
            <consortium name="Pathogen Informatics"/>
        </authorList>
    </citation>
    <scope>NUCLEOTIDE SEQUENCE [LARGE SCALE GENOMIC DNA]</scope>
</reference>
<dbReference type="WBParaSite" id="GPUH_0000838401-mRNA-1">
    <property type="protein sequence ID" value="GPUH_0000838401-mRNA-1"/>
    <property type="gene ID" value="GPUH_0000838401"/>
</dbReference>
<proteinExistence type="predicted"/>
<evidence type="ECO:0000313" key="2">
    <source>
        <dbReference type="Proteomes" id="UP000271098"/>
    </source>
</evidence>
<dbReference type="Proteomes" id="UP000271098">
    <property type="component" value="Unassembled WGS sequence"/>
</dbReference>
<dbReference type="EMBL" id="UYRT01024264">
    <property type="protein sequence ID" value="VDK62201.1"/>
    <property type="molecule type" value="Genomic_DNA"/>
</dbReference>
<protein>
    <submittedName>
        <fullName evidence="3">Ovule protein</fullName>
    </submittedName>
</protein>
<dbReference type="AlphaFoldDB" id="A0A183DI34"/>
<reference evidence="3" key="1">
    <citation type="submission" date="2016-06" db="UniProtKB">
        <authorList>
            <consortium name="WormBaseParasite"/>
        </authorList>
    </citation>
    <scope>IDENTIFICATION</scope>
</reference>
<evidence type="ECO:0000313" key="1">
    <source>
        <dbReference type="EMBL" id="VDK62201.1"/>
    </source>
</evidence>
<organism evidence="3">
    <name type="scientific">Gongylonema pulchrum</name>
    <dbReference type="NCBI Taxonomy" id="637853"/>
    <lineage>
        <taxon>Eukaryota</taxon>
        <taxon>Metazoa</taxon>
        <taxon>Ecdysozoa</taxon>
        <taxon>Nematoda</taxon>
        <taxon>Chromadorea</taxon>
        <taxon>Rhabditida</taxon>
        <taxon>Spirurina</taxon>
        <taxon>Spiruromorpha</taxon>
        <taxon>Spiruroidea</taxon>
        <taxon>Gongylonematidae</taxon>
        <taxon>Gongylonema</taxon>
    </lineage>
</organism>
<name>A0A183DI34_9BILA</name>
<gene>
    <name evidence="1" type="ORF">GPUH_LOCUS8377</name>
</gene>
<dbReference type="OrthoDB" id="310853at2759"/>
<accession>A0A183DI34</accession>